<dbReference type="InterPro" id="IPR036719">
    <property type="entry name" value="Neuro-gated_channel_TM_sf"/>
</dbReference>
<reference evidence="19" key="1">
    <citation type="submission" date="2021-02" db="EMBL/GenBank/DDBJ databases">
        <authorList>
            <person name="Nowell W R."/>
        </authorList>
    </citation>
    <scope>NUCLEOTIDE SEQUENCE</scope>
</reference>
<dbReference type="FunFam" id="2.70.170.10:FF:000016">
    <property type="entry name" value="Nicotinic acetylcholine receptor subunit"/>
    <property type="match status" value="1"/>
</dbReference>
<evidence type="ECO:0000256" key="10">
    <source>
        <dbReference type="ARBA" id="ARBA00023170"/>
    </source>
</evidence>
<keyword evidence="9" id="KW-1015">Disulfide bond</keyword>
<evidence type="ECO:0000256" key="12">
    <source>
        <dbReference type="ARBA" id="ARBA00023286"/>
    </source>
</evidence>
<evidence type="ECO:0000256" key="2">
    <source>
        <dbReference type="ARBA" id="ARBA00022448"/>
    </source>
</evidence>
<keyword evidence="3" id="KW-1003">Cell membrane</keyword>
<evidence type="ECO:0000259" key="18">
    <source>
        <dbReference type="Pfam" id="PF02932"/>
    </source>
</evidence>
<dbReference type="InterPro" id="IPR002394">
    <property type="entry name" value="Nicotinic_acetylcholine_rcpt"/>
</dbReference>
<comment type="similarity">
    <text evidence="1">Belongs to the ligand-gated ion channel (TC 1.A.9) family. Acetylcholine receptor (TC 1.A.9.1) subfamily.</text>
</comment>
<evidence type="ECO:0000256" key="16">
    <source>
        <dbReference type="SAM" id="SignalP"/>
    </source>
</evidence>
<sequence length="504" mass="58455">MICIIILFYSLKFTIAGEHQRRLLKYLLEENQHNPLERPVYNDSHTLTVTMNLALQQIIDFDEKNEILVCSGWLVLTWYDYSLQWKPEDFGNIQTIRLPSTRVWTPDIILYNSADDNFEGTIKTNLVVQSNGSILFVPPGIFKSICGLVIYAYICLFSDIQNCTLKFGSWSFDESYVNLTTEHSEGQLDAYVKNGEWDLQKFFVIREAVVYECCPTVYPFVLFTIQIRRRTLYYVINIVVPCVLISFMTVLGFLLPPDSGEKLTLQITILLSIVMFSLVISGIIPASSTALPTIVTYFTTLMCMCTMSVVATVVVLALHHRNAKNHTMPIWIRVYINQYLAWFLHMKRPGHDLSWRAIRHRRFRQNEKLNTNHSMTLNNNYRLPSTPLLENSSKSLLANITNTDDQLYVPMFNHIRPCTSDSDTKEPLQPCDMNYIRSNIHSILSELKFMADSIRREEEEDDISQDWKFSAMVIDRLCLISFTIMTTIFTYLTLFSAPNFFQLR</sequence>
<evidence type="ECO:0000256" key="8">
    <source>
        <dbReference type="ARBA" id="ARBA00023136"/>
    </source>
</evidence>
<evidence type="ECO:0000256" key="6">
    <source>
        <dbReference type="ARBA" id="ARBA00023018"/>
    </source>
</evidence>
<evidence type="ECO:0000256" key="1">
    <source>
        <dbReference type="ARBA" id="ARBA00009237"/>
    </source>
</evidence>
<comment type="subcellular location">
    <subcellularLocation>
        <location evidence="14">Synaptic cell membrane</location>
        <topology evidence="14">Multi-pass membrane protein</topology>
    </subcellularLocation>
</comment>
<dbReference type="OrthoDB" id="5975154at2759"/>
<evidence type="ECO:0000259" key="17">
    <source>
        <dbReference type="Pfam" id="PF02931"/>
    </source>
</evidence>
<feature type="domain" description="Neurotransmitter-gated ion-channel transmembrane" evidence="18">
    <location>
        <begin position="238"/>
        <end position="492"/>
    </location>
</feature>
<keyword evidence="8 15" id="KW-0472">Membrane</keyword>
<dbReference type="FunFam" id="1.20.58.390:FF:000043">
    <property type="entry name" value="AcetylCholine Receptor"/>
    <property type="match status" value="1"/>
</dbReference>
<dbReference type="InterPro" id="IPR006202">
    <property type="entry name" value="Neur_chan_lig-bd"/>
</dbReference>
<feature type="transmembrane region" description="Helical" evidence="15">
    <location>
        <begin position="232"/>
        <end position="255"/>
    </location>
</feature>
<dbReference type="AlphaFoldDB" id="A0A813VK46"/>
<dbReference type="PRINTS" id="PR00252">
    <property type="entry name" value="NRIONCHANNEL"/>
</dbReference>
<feature type="signal peptide" evidence="16">
    <location>
        <begin position="1"/>
        <end position="16"/>
    </location>
</feature>
<name>A0A813VK46_ADIRI</name>
<dbReference type="GO" id="GO:0004888">
    <property type="term" value="F:transmembrane signaling receptor activity"/>
    <property type="evidence" value="ECO:0007669"/>
    <property type="project" value="InterPro"/>
</dbReference>
<dbReference type="Gene3D" id="1.20.58.390">
    <property type="entry name" value="Neurotransmitter-gated ion-channel transmembrane domain"/>
    <property type="match status" value="2"/>
</dbReference>
<dbReference type="EMBL" id="CAJNOJ010000021">
    <property type="protein sequence ID" value="CAF0844527.1"/>
    <property type="molecule type" value="Genomic_DNA"/>
</dbReference>
<keyword evidence="12" id="KW-1071">Ligand-gated ion channel</keyword>
<dbReference type="PANTHER" id="PTHR18945">
    <property type="entry name" value="NEUROTRANSMITTER GATED ION CHANNEL"/>
    <property type="match status" value="1"/>
</dbReference>
<keyword evidence="16" id="KW-0732">Signal</keyword>
<keyword evidence="2" id="KW-0813">Transport</keyword>
<evidence type="ECO:0000256" key="4">
    <source>
        <dbReference type="ARBA" id="ARBA00022692"/>
    </source>
</evidence>
<protein>
    <submittedName>
        <fullName evidence="19">Uncharacterized protein</fullName>
    </submittedName>
</protein>
<dbReference type="Proteomes" id="UP000663852">
    <property type="component" value="Unassembled WGS sequence"/>
</dbReference>
<dbReference type="Pfam" id="PF02931">
    <property type="entry name" value="Neur_chan_LBD"/>
    <property type="match status" value="1"/>
</dbReference>
<dbReference type="SUPFAM" id="SSF63712">
    <property type="entry name" value="Nicotinic receptor ligand binding domain-like"/>
    <property type="match status" value="1"/>
</dbReference>
<organism evidence="19 20">
    <name type="scientific">Adineta ricciae</name>
    <name type="common">Rotifer</name>
    <dbReference type="NCBI Taxonomy" id="249248"/>
    <lineage>
        <taxon>Eukaryota</taxon>
        <taxon>Metazoa</taxon>
        <taxon>Spiralia</taxon>
        <taxon>Gnathifera</taxon>
        <taxon>Rotifera</taxon>
        <taxon>Eurotatoria</taxon>
        <taxon>Bdelloidea</taxon>
        <taxon>Adinetida</taxon>
        <taxon>Adinetidae</taxon>
        <taxon>Adineta</taxon>
    </lineage>
</organism>
<comment type="caution">
    <text evidence="19">The sequence shown here is derived from an EMBL/GenBank/DDBJ whole genome shotgun (WGS) entry which is preliminary data.</text>
</comment>
<evidence type="ECO:0000256" key="11">
    <source>
        <dbReference type="ARBA" id="ARBA00023180"/>
    </source>
</evidence>
<gene>
    <name evidence="19" type="ORF">EDS130_LOCUS6997</name>
</gene>
<feature type="transmembrane region" description="Helical" evidence="15">
    <location>
        <begin position="477"/>
        <end position="497"/>
    </location>
</feature>
<keyword evidence="5 15" id="KW-1133">Transmembrane helix</keyword>
<dbReference type="CDD" id="cd19051">
    <property type="entry name" value="LGIC_TM_cation"/>
    <property type="match status" value="1"/>
</dbReference>
<evidence type="ECO:0000256" key="5">
    <source>
        <dbReference type="ARBA" id="ARBA00022989"/>
    </source>
</evidence>
<keyword evidence="7" id="KW-0406">Ion transport</keyword>
<evidence type="ECO:0000313" key="20">
    <source>
        <dbReference type="Proteomes" id="UP000663852"/>
    </source>
</evidence>
<feature type="transmembrane region" description="Helical" evidence="15">
    <location>
        <begin position="267"/>
        <end position="288"/>
    </location>
</feature>
<accession>A0A813VK46</accession>
<feature type="chain" id="PRO_5032922023" evidence="16">
    <location>
        <begin position="17"/>
        <end position="504"/>
    </location>
</feature>
<dbReference type="Pfam" id="PF02932">
    <property type="entry name" value="Neur_chan_memb"/>
    <property type="match status" value="1"/>
</dbReference>
<keyword evidence="6" id="KW-0770">Synapse</keyword>
<keyword evidence="10" id="KW-0675">Receptor</keyword>
<feature type="domain" description="Neurotransmitter-gated ion-channel ligand-binding" evidence="17">
    <location>
        <begin position="21"/>
        <end position="231"/>
    </location>
</feature>
<proteinExistence type="inferred from homology"/>
<evidence type="ECO:0000256" key="14">
    <source>
        <dbReference type="ARBA" id="ARBA00034099"/>
    </source>
</evidence>
<dbReference type="InterPro" id="IPR006201">
    <property type="entry name" value="Neur_channel"/>
</dbReference>
<keyword evidence="13" id="KW-0407">Ion channel</keyword>
<dbReference type="SUPFAM" id="SSF90112">
    <property type="entry name" value="Neurotransmitter-gated ion-channel transmembrane pore"/>
    <property type="match status" value="1"/>
</dbReference>
<evidence type="ECO:0000256" key="13">
    <source>
        <dbReference type="ARBA" id="ARBA00023303"/>
    </source>
</evidence>
<evidence type="ECO:0000313" key="19">
    <source>
        <dbReference type="EMBL" id="CAF0844527.1"/>
    </source>
</evidence>
<keyword evidence="4 15" id="KW-0812">Transmembrane</keyword>
<feature type="transmembrane region" description="Helical" evidence="15">
    <location>
        <begin position="294"/>
        <end position="318"/>
    </location>
</feature>
<dbReference type="InterPro" id="IPR038050">
    <property type="entry name" value="Neuro_actylchol_rec"/>
</dbReference>
<dbReference type="InterPro" id="IPR036734">
    <property type="entry name" value="Neur_chan_lig-bd_sf"/>
</dbReference>
<evidence type="ECO:0000256" key="9">
    <source>
        <dbReference type="ARBA" id="ARBA00023157"/>
    </source>
</evidence>
<dbReference type="NCBIfam" id="TIGR00860">
    <property type="entry name" value="LIC"/>
    <property type="match status" value="1"/>
</dbReference>
<dbReference type="PRINTS" id="PR00254">
    <property type="entry name" value="NICOTINICR"/>
</dbReference>
<keyword evidence="11" id="KW-0325">Glycoprotein</keyword>
<dbReference type="InterPro" id="IPR006029">
    <property type="entry name" value="Neurotrans-gated_channel_TM"/>
</dbReference>
<evidence type="ECO:0000256" key="7">
    <source>
        <dbReference type="ARBA" id="ARBA00023065"/>
    </source>
</evidence>
<evidence type="ECO:0000256" key="3">
    <source>
        <dbReference type="ARBA" id="ARBA00022475"/>
    </source>
</evidence>
<dbReference type="GO" id="GO:0022848">
    <property type="term" value="F:acetylcholine-gated monoatomic cation-selective channel activity"/>
    <property type="evidence" value="ECO:0007669"/>
    <property type="project" value="InterPro"/>
</dbReference>
<dbReference type="GO" id="GO:0045211">
    <property type="term" value="C:postsynaptic membrane"/>
    <property type="evidence" value="ECO:0007669"/>
    <property type="project" value="InterPro"/>
</dbReference>
<dbReference type="CDD" id="cd18997">
    <property type="entry name" value="LGIC_ECD_nAChR"/>
    <property type="match status" value="1"/>
</dbReference>
<dbReference type="Gene3D" id="2.70.170.10">
    <property type="entry name" value="Neurotransmitter-gated ion-channel ligand-binding domain"/>
    <property type="match status" value="1"/>
</dbReference>
<evidence type="ECO:0000256" key="15">
    <source>
        <dbReference type="SAM" id="Phobius"/>
    </source>
</evidence>